<keyword evidence="1" id="KW-0862">Zinc</keyword>
<dbReference type="AlphaFoldDB" id="A0AAD9NXM3"/>
<accession>A0AAD9NXM3</accession>
<organism evidence="4 5">
    <name type="scientific">Ridgeia piscesae</name>
    <name type="common">Tubeworm</name>
    <dbReference type="NCBI Taxonomy" id="27915"/>
    <lineage>
        <taxon>Eukaryota</taxon>
        <taxon>Metazoa</taxon>
        <taxon>Spiralia</taxon>
        <taxon>Lophotrochozoa</taxon>
        <taxon>Annelida</taxon>
        <taxon>Polychaeta</taxon>
        <taxon>Sedentaria</taxon>
        <taxon>Canalipalpata</taxon>
        <taxon>Sabellida</taxon>
        <taxon>Siboglinidae</taxon>
        <taxon>Ridgeia</taxon>
    </lineage>
</organism>
<dbReference type="InterPro" id="IPR013087">
    <property type="entry name" value="Znf_C2H2_type"/>
</dbReference>
<proteinExistence type="predicted"/>
<evidence type="ECO:0000256" key="2">
    <source>
        <dbReference type="SAM" id="MobiDB-lite"/>
    </source>
</evidence>
<keyword evidence="1" id="KW-0863">Zinc-finger</keyword>
<feature type="region of interest" description="Disordered" evidence="2">
    <location>
        <begin position="645"/>
        <end position="673"/>
    </location>
</feature>
<comment type="caution">
    <text evidence="4">The sequence shown here is derived from an EMBL/GenBank/DDBJ whole genome shotgun (WGS) entry which is preliminary data.</text>
</comment>
<dbReference type="Proteomes" id="UP001209878">
    <property type="component" value="Unassembled WGS sequence"/>
</dbReference>
<name>A0AAD9NXM3_RIDPI</name>
<evidence type="ECO:0000313" key="5">
    <source>
        <dbReference type="Proteomes" id="UP001209878"/>
    </source>
</evidence>
<feature type="compositionally biased region" description="Polar residues" evidence="2">
    <location>
        <begin position="260"/>
        <end position="269"/>
    </location>
</feature>
<gene>
    <name evidence="4" type="ORF">NP493_268g01041</name>
</gene>
<sequence>MKGSNDTLDVVDAMEFAEVLYKCRLCTVVPCVVSSKYVFSLHVRSIHLTTSQSLPLVSCRRCHLKFATEDDLFDHKKQTHSLIEHQMNPETGKENEVAACGHQTVPLHGIDGENNSEDNPMQAVQHTRYNADQEHDCFSEDERTGTEDTSVKTHKHTGETLDPHDVSDTSDVNRHTDMTDNDKDQVQRTLFNILPVNRGHVSSSKRCHTESSLCDDPQRFVFLTAPDTDPPDLAQNLAGSHTNSPKSKRKRTVPVACRSVPTQSPMSDSSAEDSDLDMYDLHKHTMKDNSMVNDESDHIEKPANDVNDKLNTEMPVASPAAITDSPLPVNGRLRVLDAQKYGKTEWSLGPFVSNFIAGSDNASPHSDGPAVPPAGENEKQCLYCDYKYLDFDDYSQHYTERHVNSSTVMLDAKQDPANSNQFLGEPFVTKSNKIKEILPEFLCPNVNGCVSRSALMDRLAERLQQPDLTNWAPACNKAIRELFPHSQALRKGKYKKNMTYFFGIQFVGSVAATLSSAEKMDFVLDEDDPNFIPSPLRDMGKDTERLLKVLPCVIRFTGHMNNCVTRDMLLYILSEQLNEPDVTNWGTQCNRAVRHLYPQTYLKRKGKFKTYPSLMHELTSKFGPPVVDVRDIISDDMIRKWESEPPVGGATRWSADGGVMEGVNEEKPGERAEETKVAIKQEPLEESSLSTLDVSPTLTSPAADRNVLERIVLLHPGPFVTERILRHRCMSLRPSSESAQQAMSMLQTCGLGEIRTVKPSNLRVFYKAMPHDSLEEPLSAFNVRLVDYQLMFSERDPKLEDTLHEQVKLAGPNLDMLPLFYKY</sequence>
<dbReference type="PROSITE" id="PS00028">
    <property type="entry name" value="ZINC_FINGER_C2H2_1"/>
    <property type="match status" value="1"/>
</dbReference>
<dbReference type="EMBL" id="JAODUO010000268">
    <property type="protein sequence ID" value="KAK2184373.1"/>
    <property type="molecule type" value="Genomic_DNA"/>
</dbReference>
<keyword evidence="5" id="KW-1185">Reference proteome</keyword>
<dbReference type="GO" id="GO:0008270">
    <property type="term" value="F:zinc ion binding"/>
    <property type="evidence" value="ECO:0007669"/>
    <property type="project" value="UniProtKB-KW"/>
</dbReference>
<protein>
    <recommendedName>
        <fullName evidence="3">C2H2-type domain-containing protein</fullName>
    </recommendedName>
</protein>
<evidence type="ECO:0000259" key="3">
    <source>
        <dbReference type="PROSITE" id="PS50157"/>
    </source>
</evidence>
<reference evidence="4" key="1">
    <citation type="journal article" date="2023" name="Mol. Biol. Evol.">
        <title>Third-Generation Sequencing Reveals the Adaptive Role of the Epigenome in Three Deep-Sea Polychaetes.</title>
        <authorList>
            <person name="Perez M."/>
            <person name="Aroh O."/>
            <person name="Sun Y."/>
            <person name="Lan Y."/>
            <person name="Juniper S.K."/>
            <person name="Young C.R."/>
            <person name="Angers B."/>
            <person name="Qian P.Y."/>
        </authorList>
    </citation>
    <scope>NUCLEOTIDE SEQUENCE</scope>
    <source>
        <strain evidence="4">R07B-5</strain>
    </source>
</reference>
<feature type="domain" description="C2H2-type" evidence="3">
    <location>
        <begin position="57"/>
        <end position="81"/>
    </location>
</feature>
<dbReference type="SMART" id="SM00355">
    <property type="entry name" value="ZnF_C2H2"/>
    <property type="match status" value="3"/>
</dbReference>
<feature type="region of interest" description="Disordered" evidence="2">
    <location>
        <begin position="227"/>
        <end position="274"/>
    </location>
</feature>
<feature type="region of interest" description="Disordered" evidence="2">
    <location>
        <begin position="138"/>
        <end position="184"/>
    </location>
</feature>
<feature type="compositionally biased region" description="Basic and acidic residues" evidence="2">
    <location>
        <begin position="664"/>
        <end position="673"/>
    </location>
</feature>
<dbReference type="PROSITE" id="PS50157">
    <property type="entry name" value="ZINC_FINGER_C2H2_2"/>
    <property type="match status" value="1"/>
</dbReference>
<keyword evidence="1" id="KW-0479">Metal-binding</keyword>
<evidence type="ECO:0000313" key="4">
    <source>
        <dbReference type="EMBL" id="KAK2184373.1"/>
    </source>
</evidence>
<evidence type="ECO:0000256" key="1">
    <source>
        <dbReference type="PROSITE-ProRule" id="PRU00042"/>
    </source>
</evidence>